<accession>A0A9Q0RS50</accession>
<keyword evidence="2" id="KW-0677">Repeat</keyword>
<dbReference type="Proteomes" id="UP001142055">
    <property type="component" value="Chromosome 1"/>
</dbReference>
<feature type="signal peptide" evidence="3">
    <location>
        <begin position="1"/>
        <end position="21"/>
    </location>
</feature>
<dbReference type="Gene3D" id="3.80.10.10">
    <property type="entry name" value="Ribonuclease Inhibitor"/>
    <property type="match status" value="1"/>
</dbReference>
<keyword evidence="1" id="KW-0433">Leucine-rich repeat</keyword>
<evidence type="ECO:0000256" key="1">
    <source>
        <dbReference type="ARBA" id="ARBA00022614"/>
    </source>
</evidence>
<evidence type="ECO:0000256" key="2">
    <source>
        <dbReference type="ARBA" id="ARBA00022737"/>
    </source>
</evidence>
<dbReference type="PANTHER" id="PTHR24366">
    <property type="entry name" value="IG(IMMUNOGLOBULIN) AND LRR(LEUCINE RICH REPEAT) DOMAINS"/>
    <property type="match status" value="1"/>
</dbReference>
<organism evidence="4 5">
    <name type="scientific">Blomia tropicalis</name>
    <name type="common">Mite</name>
    <dbReference type="NCBI Taxonomy" id="40697"/>
    <lineage>
        <taxon>Eukaryota</taxon>
        <taxon>Metazoa</taxon>
        <taxon>Ecdysozoa</taxon>
        <taxon>Arthropoda</taxon>
        <taxon>Chelicerata</taxon>
        <taxon>Arachnida</taxon>
        <taxon>Acari</taxon>
        <taxon>Acariformes</taxon>
        <taxon>Sarcoptiformes</taxon>
        <taxon>Astigmata</taxon>
        <taxon>Glycyphagoidea</taxon>
        <taxon>Echimyopodidae</taxon>
        <taxon>Blomia</taxon>
    </lineage>
</organism>
<name>A0A9Q0RS50_BLOTA</name>
<dbReference type="PANTHER" id="PTHR24366:SF171">
    <property type="entry name" value="LEUCINE RICH REPEAT NEURONAL 4"/>
    <property type="match status" value="1"/>
</dbReference>
<dbReference type="SUPFAM" id="SSF52058">
    <property type="entry name" value="L domain-like"/>
    <property type="match status" value="1"/>
</dbReference>
<dbReference type="InterPro" id="IPR032675">
    <property type="entry name" value="LRR_dom_sf"/>
</dbReference>
<evidence type="ECO:0000256" key="3">
    <source>
        <dbReference type="SAM" id="SignalP"/>
    </source>
</evidence>
<reference evidence="4" key="1">
    <citation type="submission" date="2022-12" db="EMBL/GenBank/DDBJ databases">
        <title>Genome assemblies of Blomia tropicalis.</title>
        <authorList>
            <person name="Cui Y."/>
        </authorList>
    </citation>
    <scope>NUCLEOTIDE SEQUENCE</scope>
    <source>
        <tissue evidence="4">Adult mites</tissue>
    </source>
</reference>
<sequence length="319" mass="36661">MFNFILPIFSLFALYYHQANGAALTATTCLIQTERITCNGPTITDGSLLLLKDELHLRYNHMYFLELFISDSAVTRINSGTFADVQFENVYIQDNQHLTYIAPDAFTKQNTKSLLIINNPLLKNNSIYQLTNQLQVTEYVDFDFNALVEVPPYAFNDQLENNLPRQPVEKISNNQPTKATFKKLVLSNNKIEKISSNAFHLLESCNEIYLNQNRLKYISTRGFNLANSRPNPTNLRIMLNQNQLTSNSFENDFISLKDNINLFVDLSKNNIIELKEGIFRPLLEKNIMIDFSSNPLNCQSIDWLQKDVKLMAKTKGIHC</sequence>
<gene>
    <name evidence="4" type="ORF">RDWZM_002996</name>
</gene>
<evidence type="ECO:0000313" key="5">
    <source>
        <dbReference type="Proteomes" id="UP001142055"/>
    </source>
</evidence>
<keyword evidence="3" id="KW-0732">Signal</keyword>
<evidence type="ECO:0000313" key="4">
    <source>
        <dbReference type="EMBL" id="KAJ6224451.1"/>
    </source>
</evidence>
<proteinExistence type="predicted"/>
<protein>
    <submittedName>
        <fullName evidence="4">Uncharacterized protein</fullName>
    </submittedName>
</protein>
<keyword evidence="5" id="KW-1185">Reference proteome</keyword>
<comment type="caution">
    <text evidence="4">The sequence shown here is derived from an EMBL/GenBank/DDBJ whole genome shotgun (WGS) entry which is preliminary data.</text>
</comment>
<dbReference type="AlphaFoldDB" id="A0A9Q0RS50"/>
<feature type="chain" id="PRO_5040179081" evidence="3">
    <location>
        <begin position="22"/>
        <end position="319"/>
    </location>
</feature>
<dbReference type="EMBL" id="JAPWDV010000001">
    <property type="protein sequence ID" value="KAJ6224451.1"/>
    <property type="molecule type" value="Genomic_DNA"/>
</dbReference>